<feature type="domain" description="VOC" evidence="1">
    <location>
        <begin position="5"/>
        <end position="131"/>
    </location>
</feature>
<dbReference type="PANTHER" id="PTHR39434">
    <property type="match status" value="1"/>
</dbReference>
<name>A0A150PNF2_SORCE</name>
<organism evidence="2 3">
    <name type="scientific">Sorangium cellulosum</name>
    <name type="common">Polyangium cellulosum</name>
    <dbReference type="NCBI Taxonomy" id="56"/>
    <lineage>
        <taxon>Bacteria</taxon>
        <taxon>Pseudomonadati</taxon>
        <taxon>Myxococcota</taxon>
        <taxon>Polyangia</taxon>
        <taxon>Polyangiales</taxon>
        <taxon>Polyangiaceae</taxon>
        <taxon>Sorangium</taxon>
    </lineage>
</organism>
<evidence type="ECO:0000259" key="1">
    <source>
        <dbReference type="PROSITE" id="PS51819"/>
    </source>
</evidence>
<dbReference type="InterPro" id="IPR004360">
    <property type="entry name" value="Glyas_Fos-R_dOase_dom"/>
</dbReference>
<dbReference type="CDD" id="cd08357">
    <property type="entry name" value="VOC_like"/>
    <property type="match status" value="1"/>
</dbReference>
<gene>
    <name evidence="2" type="ORF">BE04_09140</name>
</gene>
<dbReference type="Pfam" id="PF00903">
    <property type="entry name" value="Glyoxalase"/>
    <property type="match status" value="1"/>
</dbReference>
<dbReference type="AlphaFoldDB" id="A0A150PNF2"/>
<accession>A0A150PNF2</accession>
<evidence type="ECO:0000313" key="3">
    <source>
        <dbReference type="Proteomes" id="UP000075604"/>
    </source>
</evidence>
<dbReference type="PROSITE" id="PS51819">
    <property type="entry name" value="VOC"/>
    <property type="match status" value="1"/>
</dbReference>
<dbReference type="SUPFAM" id="SSF54593">
    <property type="entry name" value="Glyoxalase/Bleomycin resistance protein/Dihydroxybiphenyl dioxygenase"/>
    <property type="match status" value="1"/>
</dbReference>
<dbReference type="InterPro" id="IPR037523">
    <property type="entry name" value="VOC_core"/>
</dbReference>
<reference evidence="2 3" key="1">
    <citation type="submission" date="2014-02" db="EMBL/GenBank/DDBJ databases">
        <title>The small core and large imbalanced accessory genome model reveals a collaborative survival strategy of Sorangium cellulosum strains in nature.</title>
        <authorList>
            <person name="Han K."/>
            <person name="Peng R."/>
            <person name="Blom J."/>
            <person name="Li Y.-Z."/>
        </authorList>
    </citation>
    <scope>NUCLEOTIDE SEQUENCE [LARGE SCALE GENOMIC DNA]</scope>
    <source>
        <strain evidence="2 3">So0157-18</strain>
    </source>
</reference>
<comment type="caution">
    <text evidence="2">The sequence shown here is derived from an EMBL/GenBank/DDBJ whole genome shotgun (WGS) entry which is preliminary data.</text>
</comment>
<proteinExistence type="predicted"/>
<sequence length="140" mass="15718">MTQAPPFHLAFPVSDLEATRRFYVDVLGCRVGREAARWIDFDFFGHQISAHLVDEPGAVLPTNPVDGKDVPVRHFGAILEWRAWHALVERLRGLGVAFLIEPHIRFVGEPGEQATLFVVDPSGHALEFKSFQDARQIFAT</sequence>
<dbReference type="EMBL" id="JELX01001915">
    <property type="protein sequence ID" value="KYF57170.1"/>
    <property type="molecule type" value="Genomic_DNA"/>
</dbReference>
<dbReference type="InterPro" id="IPR029068">
    <property type="entry name" value="Glyas_Bleomycin-R_OHBP_Dase"/>
</dbReference>
<evidence type="ECO:0000313" key="2">
    <source>
        <dbReference type="EMBL" id="KYF57170.1"/>
    </source>
</evidence>
<dbReference type="Gene3D" id="3.10.180.10">
    <property type="entry name" value="2,3-Dihydroxybiphenyl 1,2-Dioxygenase, domain 1"/>
    <property type="match status" value="1"/>
</dbReference>
<protein>
    <submittedName>
        <fullName evidence="2">Glyoxalase</fullName>
    </submittedName>
</protein>
<dbReference type="PANTHER" id="PTHR39434:SF1">
    <property type="entry name" value="VOC DOMAIN-CONTAINING PROTEIN"/>
    <property type="match status" value="1"/>
</dbReference>
<dbReference type="Proteomes" id="UP000075604">
    <property type="component" value="Unassembled WGS sequence"/>
</dbReference>